<organism evidence="4 5">
    <name type="scientific">Streptomyces galilaeus</name>
    <dbReference type="NCBI Taxonomy" id="33899"/>
    <lineage>
        <taxon>Bacteria</taxon>
        <taxon>Bacillati</taxon>
        <taxon>Actinomycetota</taxon>
        <taxon>Actinomycetes</taxon>
        <taxon>Kitasatosporales</taxon>
        <taxon>Streptomycetaceae</taxon>
        <taxon>Streptomyces</taxon>
    </lineage>
</organism>
<evidence type="ECO:0000313" key="5">
    <source>
        <dbReference type="Proteomes" id="UP001631993"/>
    </source>
</evidence>
<feature type="domain" description="Cas12f1-like TNB" evidence="3">
    <location>
        <begin position="2"/>
        <end position="59"/>
    </location>
</feature>
<dbReference type="Pfam" id="PF07282">
    <property type="entry name" value="Cas12f1-like_TNB"/>
    <property type="match status" value="1"/>
</dbReference>
<dbReference type="Proteomes" id="UP001631993">
    <property type="component" value="Unassembled WGS sequence"/>
</dbReference>
<evidence type="ECO:0000259" key="3">
    <source>
        <dbReference type="Pfam" id="PF07282"/>
    </source>
</evidence>
<evidence type="ECO:0000256" key="2">
    <source>
        <dbReference type="SAM" id="MobiDB-lite"/>
    </source>
</evidence>
<comment type="caution">
    <text evidence="4">The sequence shown here is derived from an EMBL/GenBank/DDBJ whole genome shotgun (WGS) entry which is preliminary data.</text>
</comment>
<dbReference type="RefSeq" id="WP_409098070.1">
    <property type="nucleotide sequence ID" value="NZ_JBJVNE010000446.1"/>
</dbReference>
<reference evidence="4 5" key="1">
    <citation type="submission" date="2024-12" db="EMBL/GenBank/DDBJ databases">
        <title>Forecasting of Potato common scab and diversities of Pathogenic streptomyces spp. in china.</title>
        <authorList>
            <person name="Handique U."/>
            <person name="Wu J."/>
        </authorList>
    </citation>
    <scope>NUCLEOTIDE SEQUENCE [LARGE SCALE GENOMIC DNA]</scope>
    <source>
        <strain evidence="4 5">ZRIMU1585</strain>
    </source>
</reference>
<dbReference type="EMBL" id="JBJVNE010000446">
    <property type="protein sequence ID" value="MFM9653827.1"/>
    <property type="molecule type" value="Genomic_DNA"/>
</dbReference>
<feature type="non-terminal residue" evidence="4">
    <location>
        <position position="87"/>
    </location>
</feature>
<protein>
    <submittedName>
        <fullName evidence="4">Zinc ribbon domain-containing protein</fullName>
    </submittedName>
</protein>
<dbReference type="InterPro" id="IPR010095">
    <property type="entry name" value="Cas12f1-like_TNB"/>
</dbReference>
<sequence>MNYYSELHGIPVIAVPPHYTSQNCSGCGMLVPKTLSTRTHVCFHCGLVMDRDENAARNILALAHRTVGQTGTGSVRRSQRLGSPSLH</sequence>
<gene>
    <name evidence="4" type="ORF">ACKI1S_48540</name>
</gene>
<keyword evidence="1" id="KW-0238">DNA-binding</keyword>
<evidence type="ECO:0000313" key="4">
    <source>
        <dbReference type="EMBL" id="MFM9653827.1"/>
    </source>
</evidence>
<keyword evidence="5" id="KW-1185">Reference proteome</keyword>
<evidence type="ECO:0000256" key="1">
    <source>
        <dbReference type="ARBA" id="ARBA00023125"/>
    </source>
</evidence>
<accession>A0ABW9J0M2</accession>
<name>A0ABW9J0M2_STRGJ</name>
<proteinExistence type="predicted"/>
<feature type="region of interest" description="Disordered" evidence="2">
    <location>
        <begin position="68"/>
        <end position="87"/>
    </location>
</feature>